<dbReference type="PANTHER" id="PTHR43180:SF11">
    <property type="entry name" value="NAD(P)-BINDING PROTEIN"/>
    <property type="match status" value="1"/>
</dbReference>
<keyword evidence="2" id="KW-0560">Oxidoreductase</keyword>
<dbReference type="RefSeq" id="XP_038740892.1">
    <property type="nucleotide sequence ID" value="XM_038893792.1"/>
</dbReference>
<dbReference type="GeneID" id="62166866"/>
<sequence length="275" mass="29983">MSQFEIRDADLANLKDKVVLVTGWVDSLVLSPELFLFLNVTLQPHVCDWEALRSVFQRTVEREGRLDAVFANAGINPRTRFIDDEFDAADGQLKGPDLTCVETNLYGVISTVKLGVHHMRAKDIKGNIVITASVSSWTRFGAVDYTTSKHAVLGFMRGLLPHLSALPSPIRINCIAPNWTESGIVREEIVAPTGFALSSPAQVARSVGVLMSDAARDGEVIFVDGGKYWEIGKSLEANGVGSLVGPTMPEGSAGGTDWDRYVEFCRRMNIALGMN</sequence>
<keyword evidence="5" id="KW-1185">Reference proteome</keyword>
<evidence type="ECO:0000256" key="2">
    <source>
        <dbReference type="ARBA" id="ARBA00023002"/>
    </source>
</evidence>
<gene>
    <name evidence="4" type="ORF">CkaCkLH20_11078</name>
</gene>
<name>A0A9P6HZV4_9PEZI</name>
<evidence type="ECO:0000256" key="3">
    <source>
        <dbReference type="RuleBase" id="RU000363"/>
    </source>
</evidence>
<dbReference type="Proteomes" id="UP000781932">
    <property type="component" value="Unassembled WGS sequence"/>
</dbReference>
<dbReference type="InterPro" id="IPR002347">
    <property type="entry name" value="SDR_fam"/>
</dbReference>
<dbReference type="AlphaFoldDB" id="A0A9P6HZV4"/>
<comment type="similarity">
    <text evidence="1 3">Belongs to the short-chain dehydrogenases/reductases (SDR) family.</text>
</comment>
<dbReference type="Pfam" id="PF00106">
    <property type="entry name" value="adh_short"/>
    <property type="match status" value="1"/>
</dbReference>
<dbReference type="PRINTS" id="PR00081">
    <property type="entry name" value="GDHRDH"/>
</dbReference>
<evidence type="ECO:0000313" key="4">
    <source>
        <dbReference type="EMBL" id="KAF9871431.1"/>
    </source>
</evidence>
<evidence type="ECO:0000256" key="1">
    <source>
        <dbReference type="ARBA" id="ARBA00006484"/>
    </source>
</evidence>
<evidence type="ECO:0000313" key="5">
    <source>
        <dbReference type="Proteomes" id="UP000781932"/>
    </source>
</evidence>
<dbReference type="PRINTS" id="PR00080">
    <property type="entry name" value="SDRFAMILY"/>
</dbReference>
<organism evidence="4 5">
    <name type="scientific">Colletotrichum karsti</name>
    <dbReference type="NCBI Taxonomy" id="1095194"/>
    <lineage>
        <taxon>Eukaryota</taxon>
        <taxon>Fungi</taxon>
        <taxon>Dikarya</taxon>
        <taxon>Ascomycota</taxon>
        <taxon>Pezizomycotina</taxon>
        <taxon>Sordariomycetes</taxon>
        <taxon>Hypocreomycetidae</taxon>
        <taxon>Glomerellales</taxon>
        <taxon>Glomerellaceae</taxon>
        <taxon>Colletotrichum</taxon>
        <taxon>Colletotrichum boninense species complex</taxon>
    </lineage>
</organism>
<dbReference type="OrthoDB" id="37659at2759"/>
<accession>A0A9P6HZV4</accession>
<protein>
    <submittedName>
        <fullName evidence="4">Short-chain dehydrogenase</fullName>
    </submittedName>
</protein>
<dbReference type="EMBL" id="JAATWM020000045">
    <property type="protein sequence ID" value="KAF9871431.1"/>
    <property type="molecule type" value="Genomic_DNA"/>
</dbReference>
<dbReference type="PANTHER" id="PTHR43180">
    <property type="entry name" value="3-OXOACYL-(ACYL-CARRIER-PROTEIN) REDUCTASE (AFU_ORTHOLOGUE AFUA_6G11210)"/>
    <property type="match status" value="1"/>
</dbReference>
<dbReference type="SUPFAM" id="SSF51735">
    <property type="entry name" value="NAD(P)-binding Rossmann-fold domains"/>
    <property type="match status" value="1"/>
</dbReference>
<reference evidence="4" key="1">
    <citation type="submission" date="2020-03" db="EMBL/GenBank/DDBJ databases">
        <authorList>
            <person name="He L."/>
        </authorList>
    </citation>
    <scope>NUCLEOTIDE SEQUENCE</scope>
    <source>
        <strain evidence="4">CkLH20</strain>
    </source>
</reference>
<reference evidence="4" key="2">
    <citation type="submission" date="2020-11" db="EMBL/GenBank/DDBJ databases">
        <title>Whole genome sequencing of Colletotrichum sp.</title>
        <authorList>
            <person name="Li H."/>
        </authorList>
    </citation>
    <scope>NUCLEOTIDE SEQUENCE</scope>
    <source>
        <strain evidence="4">CkLH20</strain>
    </source>
</reference>
<dbReference type="Gene3D" id="3.40.50.720">
    <property type="entry name" value="NAD(P)-binding Rossmann-like Domain"/>
    <property type="match status" value="1"/>
</dbReference>
<proteinExistence type="inferred from homology"/>
<dbReference type="InterPro" id="IPR036291">
    <property type="entry name" value="NAD(P)-bd_dom_sf"/>
</dbReference>
<dbReference type="GO" id="GO:0016491">
    <property type="term" value="F:oxidoreductase activity"/>
    <property type="evidence" value="ECO:0007669"/>
    <property type="project" value="UniProtKB-KW"/>
</dbReference>
<comment type="caution">
    <text evidence="4">The sequence shown here is derived from an EMBL/GenBank/DDBJ whole genome shotgun (WGS) entry which is preliminary data.</text>
</comment>